<dbReference type="Gene3D" id="2.60.40.10">
    <property type="entry name" value="Immunoglobulins"/>
    <property type="match status" value="1"/>
</dbReference>
<accession>A0A518DRV3</accession>
<organism evidence="2 3">
    <name type="scientific">Lignipirellula cremea</name>
    <dbReference type="NCBI Taxonomy" id="2528010"/>
    <lineage>
        <taxon>Bacteria</taxon>
        <taxon>Pseudomonadati</taxon>
        <taxon>Planctomycetota</taxon>
        <taxon>Planctomycetia</taxon>
        <taxon>Pirellulales</taxon>
        <taxon>Pirellulaceae</taxon>
        <taxon>Lignipirellula</taxon>
    </lineage>
</organism>
<dbReference type="InterPro" id="IPR013783">
    <property type="entry name" value="Ig-like_fold"/>
</dbReference>
<evidence type="ECO:0000313" key="3">
    <source>
        <dbReference type="Proteomes" id="UP000317648"/>
    </source>
</evidence>
<dbReference type="RefSeq" id="WP_145053103.1">
    <property type="nucleotide sequence ID" value="NZ_CP036433.1"/>
</dbReference>
<reference evidence="2 3" key="1">
    <citation type="submission" date="2019-02" db="EMBL/GenBank/DDBJ databases">
        <title>Deep-cultivation of Planctomycetes and their phenomic and genomic characterization uncovers novel biology.</title>
        <authorList>
            <person name="Wiegand S."/>
            <person name="Jogler M."/>
            <person name="Boedeker C."/>
            <person name="Pinto D."/>
            <person name="Vollmers J."/>
            <person name="Rivas-Marin E."/>
            <person name="Kohn T."/>
            <person name="Peeters S.H."/>
            <person name="Heuer A."/>
            <person name="Rast P."/>
            <person name="Oberbeckmann S."/>
            <person name="Bunk B."/>
            <person name="Jeske O."/>
            <person name="Meyerdierks A."/>
            <person name="Storesund J.E."/>
            <person name="Kallscheuer N."/>
            <person name="Luecker S."/>
            <person name="Lage O.M."/>
            <person name="Pohl T."/>
            <person name="Merkel B.J."/>
            <person name="Hornburger P."/>
            <person name="Mueller R.-W."/>
            <person name="Bruemmer F."/>
            <person name="Labrenz M."/>
            <person name="Spormann A.M."/>
            <person name="Op den Camp H."/>
            <person name="Overmann J."/>
            <person name="Amann R."/>
            <person name="Jetten M.S.M."/>
            <person name="Mascher T."/>
            <person name="Medema M.H."/>
            <person name="Devos D.P."/>
            <person name="Kaster A.-K."/>
            <person name="Ovreas L."/>
            <person name="Rohde M."/>
            <person name="Galperin M.Y."/>
            <person name="Jogler C."/>
        </authorList>
    </citation>
    <scope>NUCLEOTIDE SEQUENCE [LARGE SCALE GENOMIC DNA]</scope>
    <source>
        <strain evidence="2 3">Pla85_3_4</strain>
    </source>
</reference>
<feature type="signal peptide" evidence="1">
    <location>
        <begin position="1"/>
        <end position="20"/>
    </location>
</feature>
<dbReference type="AlphaFoldDB" id="A0A518DRV3"/>
<protein>
    <recommendedName>
        <fullName evidence="4">Carboxypeptidase regulatory-like domain-containing protein</fullName>
    </recommendedName>
</protein>
<dbReference type="KEGG" id="lcre:Pla8534_23700"/>
<sequence precursor="true">MLTRTLGVAAAILLAGFASAGQAADAVKIHDVALRDGGVLVGQVVTTTGAPVKDAQLQLVQQGKTVVALKTNNNGQFGVKGLRSGVYQVSTAQSSQQVRVWAPGAQPPTAKSTMMVVEDQNVIRAQGGGMSLQSKLLHGTAIGLGAGGLAVALSDDDDPAPKPGTP</sequence>
<keyword evidence="3" id="KW-1185">Reference proteome</keyword>
<dbReference type="Pfam" id="PF13620">
    <property type="entry name" value="CarboxypepD_reg"/>
    <property type="match status" value="1"/>
</dbReference>
<evidence type="ECO:0000313" key="2">
    <source>
        <dbReference type="EMBL" id="QDU94577.1"/>
    </source>
</evidence>
<dbReference type="SUPFAM" id="SSF49478">
    <property type="entry name" value="Cna protein B-type domain"/>
    <property type="match status" value="1"/>
</dbReference>
<name>A0A518DRV3_9BACT</name>
<evidence type="ECO:0008006" key="4">
    <source>
        <dbReference type="Google" id="ProtNLM"/>
    </source>
</evidence>
<keyword evidence="1" id="KW-0732">Signal</keyword>
<proteinExistence type="predicted"/>
<gene>
    <name evidence="2" type="ORF">Pla8534_23700</name>
</gene>
<dbReference type="Proteomes" id="UP000317648">
    <property type="component" value="Chromosome"/>
</dbReference>
<dbReference type="EMBL" id="CP036433">
    <property type="protein sequence ID" value="QDU94577.1"/>
    <property type="molecule type" value="Genomic_DNA"/>
</dbReference>
<dbReference type="OrthoDB" id="284841at2"/>
<evidence type="ECO:0000256" key="1">
    <source>
        <dbReference type="SAM" id="SignalP"/>
    </source>
</evidence>
<feature type="chain" id="PRO_5022230681" description="Carboxypeptidase regulatory-like domain-containing protein" evidence="1">
    <location>
        <begin position="21"/>
        <end position="166"/>
    </location>
</feature>